<keyword evidence="3 7" id="KW-0812">Transmembrane</keyword>
<comment type="caution">
    <text evidence="9">The sequence shown here is derived from an EMBL/GenBank/DDBJ whole genome shotgun (WGS) entry which is preliminary data.</text>
</comment>
<dbReference type="AlphaFoldDB" id="A0A5N0EMW8"/>
<organism evidence="9 10">
    <name type="scientific">Nocardia colli</name>
    <dbReference type="NCBI Taxonomy" id="2545717"/>
    <lineage>
        <taxon>Bacteria</taxon>
        <taxon>Bacillati</taxon>
        <taxon>Actinomycetota</taxon>
        <taxon>Actinomycetes</taxon>
        <taxon>Mycobacteriales</taxon>
        <taxon>Nocardiaceae</taxon>
        <taxon>Nocardia</taxon>
    </lineage>
</organism>
<dbReference type="PANTHER" id="PTHR36115">
    <property type="entry name" value="PROLINE-RICH ANTIGEN HOMOLOG-RELATED"/>
    <property type="match status" value="1"/>
</dbReference>
<dbReference type="InterPro" id="IPR010432">
    <property type="entry name" value="RDD"/>
</dbReference>
<evidence type="ECO:0000256" key="5">
    <source>
        <dbReference type="ARBA" id="ARBA00023136"/>
    </source>
</evidence>
<name>A0A5N0EMW8_9NOCA</name>
<evidence type="ECO:0000313" key="9">
    <source>
        <dbReference type="EMBL" id="KAA8890768.1"/>
    </source>
</evidence>
<evidence type="ECO:0000256" key="3">
    <source>
        <dbReference type="ARBA" id="ARBA00022692"/>
    </source>
</evidence>
<keyword evidence="4 7" id="KW-1133">Transmembrane helix</keyword>
<evidence type="ECO:0000256" key="6">
    <source>
        <dbReference type="SAM" id="MobiDB-lite"/>
    </source>
</evidence>
<keyword evidence="2" id="KW-1003">Cell membrane</keyword>
<evidence type="ECO:0000256" key="7">
    <source>
        <dbReference type="SAM" id="Phobius"/>
    </source>
</evidence>
<dbReference type="Proteomes" id="UP000323876">
    <property type="component" value="Unassembled WGS sequence"/>
</dbReference>
<sequence length="236" mass="25107">MTSGGYDPNQYPQGGQPYGQQPYPQGGQQQPQGGQQFPQGGQQFPQGGQPYGQQPQYGQQPPQYGQQPQYGQAPQYGQQDQYGQYPQQPGGFNQYGGQPGDLGTRIGARVIDALILAIPYAILYVLFSGSTGATIGLSVVWTLVELAYFVGMETTQGTTLGKKILGLKVLAPGGAAKIDPATSLKRNLWLAANVIPCIGGLVSLGLAIYIMVTISQDPNKQGWHDKFAGGTQVVKS</sequence>
<feature type="transmembrane region" description="Helical" evidence="7">
    <location>
        <begin position="114"/>
        <end position="144"/>
    </location>
</feature>
<gene>
    <name evidence="9" type="ORF">F3087_05905</name>
</gene>
<keyword evidence="5 7" id="KW-0472">Membrane</keyword>
<evidence type="ECO:0000313" key="10">
    <source>
        <dbReference type="Proteomes" id="UP000323876"/>
    </source>
</evidence>
<comment type="subcellular location">
    <subcellularLocation>
        <location evidence="1">Cell membrane</location>
        <topology evidence="1">Multi-pass membrane protein</topology>
    </subcellularLocation>
</comment>
<dbReference type="EMBL" id="VXLC01000001">
    <property type="protein sequence ID" value="KAA8890768.1"/>
    <property type="molecule type" value="Genomic_DNA"/>
</dbReference>
<feature type="domain" description="RDD" evidence="8">
    <location>
        <begin position="101"/>
        <end position="229"/>
    </location>
</feature>
<dbReference type="GO" id="GO:0005886">
    <property type="term" value="C:plasma membrane"/>
    <property type="evidence" value="ECO:0007669"/>
    <property type="project" value="UniProtKB-SubCell"/>
</dbReference>
<dbReference type="RefSeq" id="WP_150400674.1">
    <property type="nucleotide sequence ID" value="NZ_VXLC01000001.1"/>
</dbReference>
<evidence type="ECO:0000256" key="2">
    <source>
        <dbReference type="ARBA" id="ARBA00022475"/>
    </source>
</evidence>
<dbReference type="PANTHER" id="PTHR36115:SF4">
    <property type="entry name" value="MEMBRANE PROTEIN"/>
    <property type="match status" value="1"/>
</dbReference>
<dbReference type="OrthoDB" id="4555857at2"/>
<evidence type="ECO:0000256" key="4">
    <source>
        <dbReference type="ARBA" id="ARBA00022989"/>
    </source>
</evidence>
<evidence type="ECO:0000259" key="8">
    <source>
        <dbReference type="Pfam" id="PF06271"/>
    </source>
</evidence>
<proteinExistence type="predicted"/>
<dbReference type="Pfam" id="PF06271">
    <property type="entry name" value="RDD"/>
    <property type="match status" value="1"/>
</dbReference>
<feature type="transmembrane region" description="Helical" evidence="7">
    <location>
        <begin position="188"/>
        <end position="212"/>
    </location>
</feature>
<feature type="compositionally biased region" description="Low complexity" evidence="6">
    <location>
        <begin position="1"/>
        <end position="92"/>
    </location>
</feature>
<accession>A0A5N0EMW8</accession>
<protein>
    <submittedName>
        <fullName evidence="9">RDD family protein</fullName>
    </submittedName>
</protein>
<evidence type="ECO:0000256" key="1">
    <source>
        <dbReference type="ARBA" id="ARBA00004651"/>
    </source>
</evidence>
<keyword evidence="10" id="KW-1185">Reference proteome</keyword>
<dbReference type="InterPro" id="IPR051791">
    <property type="entry name" value="Pra-immunoreactive"/>
</dbReference>
<feature type="region of interest" description="Disordered" evidence="6">
    <location>
        <begin position="1"/>
        <end position="98"/>
    </location>
</feature>
<reference evidence="9 10" key="1">
    <citation type="submission" date="2019-09" db="EMBL/GenBank/DDBJ databases">
        <authorList>
            <person name="Wang X."/>
        </authorList>
    </citation>
    <scope>NUCLEOTIDE SEQUENCE [LARGE SCALE GENOMIC DNA]</scope>
    <source>
        <strain evidence="9 10">CICC 11023</strain>
    </source>
</reference>